<feature type="compositionally biased region" description="Basic and acidic residues" evidence="1">
    <location>
        <begin position="1077"/>
        <end position="1101"/>
    </location>
</feature>
<feature type="compositionally biased region" description="Basic and acidic residues" evidence="1">
    <location>
        <begin position="1176"/>
        <end position="1297"/>
    </location>
</feature>
<feature type="compositionally biased region" description="Basic and acidic residues" evidence="1">
    <location>
        <begin position="524"/>
        <end position="534"/>
    </location>
</feature>
<feature type="compositionally biased region" description="Polar residues" evidence="1">
    <location>
        <begin position="1347"/>
        <end position="1357"/>
    </location>
</feature>
<feature type="region of interest" description="Disordered" evidence="1">
    <location>
        <begin position="1039"/>
        <end position="1357"/>
    </location>
</feature>
<feature type="compositionally biased region" description="Low complexity" evidence="1">
    <location>
        <begin position="1111"/>
        <end position="1126"/>
    </location>
</feature>
<keyword evidence="3" id="KW-1185">Reference proteome</keyword>
<comment type="caution">
    <text evidence="2">The sequence shown here is derived from an EMBL/GenBank/DDBJ whole genome shotgun (WGS) entry which is preliminary data.</text>
</comment>
<dbReference type="InterPro" id="IPR036525">
    <property type="entry name" value="Tubulin/FtsZ_GTPase_sf"/>
</dbReference>
<feature type="compositionally biased region" description="Gly residues" evidence="1">
    <location>
        <begin position="1332"/>
        <end position="1343"/>
    </location>
</feature>
<dbReference type="EMBL" id="BAAAKV010000025">
    <property type="protein sequence ID" value="GAA1171296.1"/>
    <property type="molecule type" value="Genomic_DNA"/>
</dbReference>
<evidence type="ECO:0008006" key="4">
    <source>
        <dbReference type="Google" id="ProtNLM"/>
    </source>
</evidence>
<accession>A0ABP4FHB9</accession>
<feature type="compositionally biased region" description="Pro residues" evidence="1">
    <location>
        <begin position="535"/>
        <end position="544"/>
    </location>
</feature>
<feature type="region of interest" description="Disordered" evidence="1">
    <location>
        <begin position="524"/>
        <end position="544"/>
    </location>
</feature>
<dbReference type="Gene3D" id="3.40.50.1440">
    <property type="entry name" value="Tubulin/FtsZ, GTPase domain"/>
    <property type="match status" value="1"/>
</dbReference>
<evidence type="ECO:0000313" key="3">
    <source>
        <dbReference type="Proteomes" id="UP001501371"/>
    </source>
</evidence>
<dbReference type="RefSeq" id="WP_344276023.1">
    <property type="nucleotide sequence ID" value="NZ_BAAAKV010000025.1"/>
</dbReference>
<feature type="compositionally biased region" description="Basic and acidic residues" evidence="1">
    <location>
        <begin position="1127"/>
        <end position="1168"/>
    </location>
</feature>
<gene>
    <name evidence="2" type="ORF">GCM10009654_30600</name>
</gene>
<proteinExistence type="predicted"/>
<dbReference type="Proteomes" id="UP001501371">
    <property type="component" value="Unassembled WGS sequence"/>
</dbReference>
<reference evidence="3" key="1">
    <citation type="journal article" date="2019" name="Int. J. Syst. Evol. Microbiol.">
        <title>The Global Catalogue of Microorganisms (GCM) 10K type strain sequencing project: providing services to taxonomists for standard genome sequencing and annotation.</title>
        <authorList>
            <consortium name="The Broad Institute Genomics Platform"/>
            <consortium name="The Broad Institute Genome Sequencing Center for Infectious Disease"/>
            <person name="Wu L."/>
            <person name="Ma J."/>
        </authorList>
    </citation>
    <scope>NUCLEOTIDE SEQUENCE [LARGE SCALE GENOMIC DNA]</scope>
    <source>
        <strain evidence="3">JCM 12696</strain>
    </source>
</reference>
<name>A0ABP4FHB9_9ACTN</name>
<dbReference type="InterPro" id="IPR025904">
    <property type="entry name" value="Tubulin-like"/>
</dbReference>
<evidence type="ECO:0000256" key="1">
    <source>
        <dbReference type="SAM" id="MobiDB-lite"/>
    </source>
</evidence>
<organism evidence="2 3">
    <name type="scientific">Streptomyces hebeiensis</name>
    <dbReference type="NCBI Taxonomy" id="229486"/>
    <lineage>
        <taxon>Bacteria</taxon>
        <taxon>Bacillati</taxon>
        <taxon>Actinomycetota</taxon>
        <taxon>Actinomycetes</taxon>
        <taxon>Kitasatosporales</taxon>
        <taxon>Streptomycetaceae</taxon>
        <taxon>Streptomyces</taxon>
    </lineage>
</organism>
<sequence>MKIYQPMLFVGLGGTGGKIGAELERGLRRELCGPDGTKLASDGRRAPFQLPDCLQFVYADFSEAELARLPHLSAKGAEAAAYARTARAVHDLLPAHYDSSPEVTRMLRVALHDETHDWLPPQDRQPRVAPLHNGAGQLPTVGRAALFGTLRGGLEPVLRQLRAAIGTIATAGGDLREMGGRQIRGCDVFVAFSVAGGTGAGIFYDFIHLIGHEFRTAKVPGLKIYPLVVMPSAFPPEAGGGREAELNSARALVDLSRLVDDQNVPDAQSDFGDVEQRGSLGVRYPVQGEVVLRPSTVQTAFLFSRPSGIRPEDLRRSITAMVMSLIGTELGDENTQGRTEGDHQSFAASFVNKSVERSTPSRSGIGYRGMSTSLAASLTVPVDDLAEIVAGRLLAQAVRGMAEDARRADDDGTHLVREMFDRSGIGRLWTREAPEVAPPDPLPKGGKAISQALRDRIGDMEDGIGRLDRELDREIPRLVEDFKPGSGARELLALLGPFRLERVLSGLPGHPQRAAEVGFAGMLENRKNDPERPPGVEPSAPPIPRIRRSAAGMVPARWGDPDVQDALDEQDAWYVWRANRQWHRAWKDHESRWRPPLVRALKEVGELVRALRAHEESERKLFAERRKELYRDDRTGVSYLLPPQNNLRAFYDDVFDRLAQHESLSDNPSAAGLLARLITPEDWQRALDAVRRSPRAAVKEIKQVVERRVKALFGEASVLDDRPLLPSLGVLLRAAAGDEEAEATVDGRWLEQFRSQLAGLLPVGFTPDGSGPLKVLIVHPQSEADARAARYLEQELNLPRDPGITPEFRAVEAEAITVVLFRSGMSLTDVSEVRHALRQWSEARDASGGDDFLHWRQRLGYRDDWLASTEDDRRRILHRVLCAMWNGRVDVEGDPASPDRIRIRLQDGDSATMTLHLETFDGHVSSWAGLLRAYEKWALLEVEGQIIEDFCDRLMRAQPAGLTTTPVAPAPLFRKLVHEVAPRQRRLLDELTGRFTAEDEEWLLPLRDFWEKTFEGALDLRFPGASRPTRPTLRALDQRLAHGGTAVPPPRGDGRRGTAGRPSPSDPQAPRRGPAPRRGEPGERYGEREPRGVREPRRAEGADTADGAWDSYGTEEPYEPYESYDSYEPRERKASRPPREPRDHRDRREPSPPRDAYEDRDAHGDRDAYGGPDAYGGRDAHESPDRYDDAREPYTNRETRERYGSREVREEREPYVNRESHEARESYDERDHYDGCDGSDGRGRSGGWDRTDGRGRPDGRRDRVNERDRYDERDRYADRDRDRDGHDERDRHGDRAAAGHQEAPEPPAGADPWDVDDWGESDPGTDSSRGSGSSGGRGTGTGTGSTKWDNGQEGTRL</sequence>
<evidence type="ECO:0000313" key="2">
    <source>
        <dbReference type="EMBL" id="GAA1171296.1"/>
    </source>
</evidence>
<protein>
    <recommendedName>
        <fullName evidence="4">Tubulin-like doman-containing protein</fullName>
    </recommendedName>
</protein>
<dbReference type="Pfam" id="PF13809">
    <property type="entry name" value="Tubulin_2"/>
    <property type="match status" value="1"/>
</dbReference>